<dbReference type="PROSITE" id="PS50077">
    <property type="entry name" value="HEAT_REPEAT"/>
    <property type="match status" value="1"/>
</dbReference>
<protein>
    <submittedName>
        <fullName evidence="2">Uncharacterized protein</fullName>
    </submittedName>
</protein>
<dbReference type="Gene3D" id="1.25.10.10">
    <property type="entry name" value="Leucine-rich Repeat Variant"/>
    <property type="match status" value="2"/>
</dbReference>
<feature type="repeat" description="HEAT" evidence="1">
    <location>
        <begin position="719"/>
        <end position="757"/>
    </location>
</feature>
<proteinExistence type="predicted"/>
<evidence type="ECO:0000256" key="1">
    <source>
        <dbReference type="PROSITE-ProRule" id="PRU00103"/>
    </source>
</evidence>
<dbReference type="SUPFAM" id="SSF48371">
    <property type="entry name" value="ARM repeat"/>
    <property type="match status" value="1"/>
</dbReference>
<dbReference type="InterPro" id="IPR011989">
    <property type="entry name" value="ARM-like"/>
</dbReference>
<dbReference type="AlphaFoldDB" id="G0UCW1"/>
<dbReference type="EMBL" id="HE573027">
    <property type="protein sequence ID" value="CCC53671.1"/>
    <property type="molecule type" value="Genomic_DNA"/>
</dbReference>
<sequence>MNITTVEQVAEWLGTHRCPMTAVELYHEWREVHHEICPSLLIASEQAATGMDFSEFLSGEWTQETASNLVEEAIVNLLTTFKAQHGEPALMRVLRRVLRRDGSALLPGGEARGAPALASVCLPSVDMLSSSTDMGSASKRDVAEEQDVPFLLQKAIKTEEELSRATALLTERLPVLVRVVDPLQKEALIPLIALCATIGSKKSARVSARLQLLTLYMRPSSDHRLVIAEAWAKTLQQAPLAVIQQEIVPELYNLANSKVSERRILALCCVEAVEPLINDDDIASRCSICQGLLWPLSEDESRTVRCHIVRCLTALWPKFPQEPVCAEAYNSGAMDECLNSFIELMLRLILHDMSTVVRRRALKSLRDLLQSPTSVPRLVAMKRVVPIMFSFIVKELSFVGEESAFRGSSAPNAATLAVAPEVSKEAGASREKGDVLNEIIARNTLTLASLVGDALRCPAESLMVEGKADRVSNCIDKSINSSGSESRKSDLHWSPATPLMLSVYLNEVMPSAHSLLRLSCEQDGLDIYICAVAASLTALVPTFSLSEWKRVRCSVQSFVTAQSDLSETEASVFNEEWLRRRLCFLYAFLASVAAFKHVEVENKSSHVRNIAGDAAKALREAIVAFPCSQVGPPCQEGDRLTMAHIEANTQLSVCASCFACFIRGLGGAYRNGEAISAAVLSVLCSLTESDGQRDRLLVIALVERISSMCMTDEIRTQYLWPPLALLMKDESYDVREAAVKAVLSMTTTTTTPSSQEEILLSVLQTVEKAGFLSQLSVAFLLHWSSLMRVMPAELREQLLYKHLISVVEELAHVMRQGGGCQEKIEPKGAVANTNACRNTHGVLQAVLVVLASIPRCAVVTPQPVRNYLIPCIQLLSSIPSLPEPCRLQLVSINREYKTMLSPSDVKPHDGGGFLERIRQVIKKRF</sequence>
<dbReference type="VEuPathDB" id="TriTrypDB:TvY486_1111550"/>
<dbReference type="InterPro" id="IPR021133">
    <property type="entry name" value="HEAT_type_2"/>
</dbReference>
<evidence type="ECO:0000313" key="2">
    <source>
        <dbReference type="EMBL" id="CCC53671.1"/>
    </source>
</evidence>
<organism evidence="2">
    <name type="scientific">Trypanosoma vivax (strain Y486)</name>
    <dbReference type="NCBI Taxonomy" id="1055687"/>
    <lineage>
        <taxon>Eukaryota</taxon>
        <taxon>Discoba</taxon>
        <taxon>Euglenozoa</taxon>
        <taxon>Kinetoplastea</taxon>
        <taxon>Metakinetoplastina</taxon>
        <taxon>Trypanosomatida</taxon>
        <taxon>Trypanosomatidae</taxon>
        <taxon>Trypanosoma</taxon>
        <taxon>Duttonella</taxon>
    </lineage>
</organism>
<name>G0UCW1_TRYVY</name>
<dbReference type="OMA" id="CGPLCAL"/>
<gene>
    <name evidence="2" type="ORF">TVY486_1111550</name>
</gene>
<accession>G0UCW1</accession>
<dbReference type="InterPro" id="IPR016024">
    <property type="entry name" value="ARM-type_fold"/>
</dbReference>
<reference evidence="2" key="1">
    <citation type="journal article" date="2012" name="Proc. Natl. Acad. Sci. U.S.A.">
        <title>Antigenic diversity is generated by distinct evolutionary mechanisms in African trypanosome species.</title>
        <authorList>
            <person name="Jackson A.P."/>
            <person name="Berry A."/>
            <person name="Aslett M."/>
            <person name="Allison H.C."/>
            <person name="Burton P."/>
            <person name="Vavrova-Anderson J."/>
            <person name="Brown R."/>
            <person name="Browne H."/>
            <person name="Corton N."/>
            <person name="Hauser H."/>
            <person name="Gamble J."/>
            <person name="Gilderthorp R."/>
            <person name="Marcello L."/>
            <person name="McQuillan J."/>
            <person name="Otto T.D."/>
            <person name="Quail M.A."/>
            <person name="Sanders M.J."/>
            <person name="van Tonder A."/>
            <person name="Ginger M.L."/>
            <person name="Field M.C."/>
            <person name="Barry J.D."/>
            <person name="Hertz-Fowler C."/>
            <person name="Berriman M."/>
        </authorList>
    </citation>
    <scope>NUCLEOTIDE SEQUENCE</scope>
    <source>
        <strain evidence="2">Y486</strain>
    </source>
</reference>